<gene>
    <name evidence="1" type="ORF">D8839_05860</name>
</gene>
<dbReference type="Proteomes" id="UP000274376">
    <property type="component" value="Unassembled WGS sequence"/>
</dbReference>
<evidence type="ECO:0000313" key="1">
    <source>
        <dbReference type="EMBL" id="RSJ07682.1"/>
    </source>
</evidence>
<dbReference type="EMBL" id="RJOE01000010">
    <property type="protein sequence ID" value="RSJ07682.1"/>
    <property type="molecule type" value="Genomic_DNA"/>
</dbReference>
<organism evidence="1 2">
    <name type="scientific">Streptococcus mitis</name>
    <dbReference type="NCBI Taxonomy" id="28037"/>
    <lineage>
        <taxon>Bacteria</taxon>
        <taxon>Bacillati</taxon>
        <taxon>Bacillota</taxon>
        <taxon>Bacilli</taxon>
        <taxon>Lactobacillales</taxon>
        <taxon>Streptococcaceae</taxon>
        <taxon>Streptococcus</taxon>
        <taxon>Streptococcus mitis group</taxon>
    </lineage>
</organism>
<proteinExistence type="predicted"/>
<evidence type="ECO:0000313" key="2">
    <source>
        <dbReference type="Proteomes" id="UP000274376"/>
    </source>
</evidence>
<protein>
    <submittedName>
        <fullName evidence="1">Uncharacterized protein</fullName>
    </submittedName>
</protein>
<reference evidence="1 2" key="1">
    <citation type="submission" date="2018-11" db="EMBL/GenBank/DDBJ databases">
        <title>Species Designations Belie Phenotypic and Genotypic Heterogeneity in Oral Streptococci.</title>
        <authorList>
            <person name="Velsko I."/>
        </authorList>
    </citation>
    <scope>NUCLEOTIDE SEQUENCE [LARGE SCALE GENOMIC DNA]</scope>
    <source>
        <strain evidence="1 2">BCC36</strain>
    </source>
</reference>
<name>A0A3R9JI16_STRMT</name>
<comment type="caution">
    <text evidence="1">The sequence shown here is derived from an EMBL/GenBank/DDBJ whole genome shotgun (WGS) entry which is preliminary data.</text>
</comment>
<accession>A0A3R9JI16</accession>
<dbReference type="AlphaFoldDB" id="A0A3R9JI16"/>
<dbReference type="RefSeq" id="WP_125425300.1">
    <property type="nucleotide sequence ID" value="NZ_RJNU01000009.1"/>
</dbReference>
<sequence>MVQTLEQAAKTESKRIKIPTKIRPKNYPYSRHQWEKVVTVVHSRVCSNYFKIVTLKNRITGEEK</sequence>